<dbReference type="Pfam" id="PF10135">
    <property type="entry name" value="Rod-binding"/>
    <property type="match status" value="1"/>
</dbReference>
<evidence type="ECO:0000259" key="1">
    <source>
        <dbReference type="Pfam" id="PF10135"/>
    </source>
</evidence>
<dbReference type="EMBL" id="FWZX01000027">
    <property type="protein sequence ID" value="SMF67887.1"/>
    <property type="molecule type" value="Genomic_DNA"/>
</dbReference>
<dbReference type="STRING" id="560819.SAMN05428998_12770"/>
<name>A0A1Y6CRH2_9PROT</name>
<feature type="domain" description="Flagellar protein FlgJ N-terminal" evidence="1">
    <location>
        <begin position="54"/>
        <end position="101"/>
    </location>
</feature>
<dbReference type="Proteomes" id="UP000192917">
    <property type="component" value="Unassembled WGS sequence"/>
</dbReference>
<protein>
    <submittedName>
        <fullName evidence="2">Rod binding protein</fullName>
    </submittedName>
</protein>
<dbReference type="AlphaFoldDB" id="A0A1Y6CRH2"/>
<dbReference type="InterPro" id="IPR019301">
    <property type="entry name" value="Flagellar_prot_FlgJ_N"/>
</dbReference>
<keyword evidence="3" id="KW-1185">Reference proteome</keyword>
<dbReference type="RefSeq" id="WP_085125414.1">
    <property type="nucleotide sequence ID" value="NZ_FWZX01000027.1"/>
</dbReference>
<reference evidence="2 3" key="1">
    <citation type="submission" date="2017-04" db="EMBL/GenBank/DDBJ databases">
        <authorList>
            <person name="Afonso C.L."/>
            <person name="Miller P.J."/>
            <person name="Scott M.A."/>
            <person name="Spackman E."/>
            <person name="Goraichik I."/>
            <person name="Dimitrov K.M."/>
            <person name="Suarez D.L."/>
            <person name="Swayne D.E."/>
        </authorList>
    </citation>
    <scope>NUCLEOTIDE SEQUENCE [LARGE SCALE GENOMIC DNA]</scope>
    <source>
        <strain evidence="2 3">USBA 355</strain>
    </source>
</reference>
<evidence type="ECO:0000313" key="2">
    <source>
        <dbReference type="EMBL" id="SMF67887.1"/>
    </source>
</evidence>
<sequence length="111" mass="11884">MDNSLISAQLQAAQNRADASSVGAAVKLPAHASKTQIEKTARDFEGMFLSEMLKPMFEGIKTDGMFGGGQAEDTYRGMLIQEYGKSIAQAGGIGLADEIAQEMLKLQEAKK</sequence>
<organism evidence="2 3">
    <name type="scientific">Tistlia consotensis USBA 355</name>
    <dbReference type="NCBI Taxonomy" id="560819"/>
    <lineage>
        <taxon>Bacteria</taxon>
        <taxon>Pseudomonadati</taxon>
        <taxon>Pseudomonadota</taxon>
        <taxon>Alphaproteobacteria</taxon>
        <taxon>Rhodospirillales</taxon>
        <taxon>Rhodovibrionaceae</taxon>
        <taxon>Tistlia</taxon>
    </lineage>
</organism>
<accession>A0A1Y6CRH2</accession>
<gene>
    <name evidence="2" type="ORF">SAMN05428998_12770</name>
</gene>
<evidence type="ECO:0000313" key="3">
    <source>
        <dbReference type="Proteomes" id="UP000192917"/>
    </source>
</evidence>
<proteinExistence type="predicted"/>